<dbReference type="SUPFAM" id="SSF47336">
    <property type="entry name" value="ACP-like"/>
    <property type="match status" value="1"/>
</dbReference>
<feature type="domain" description="Carrier" evidence="1">
    <location>
        <begin position="4"/>
        <end position="82"/>
    </location>
</feature>
<comment type="caution">
    <text evidence="2">The sequence shown here is derived from an EMBL/GenBank/DDBJ whole genome shotgun (WGS) entry which is preliminary data.</text>
</comment>
<gene>
    <name evidence="2" type="ORF">BBW68_00190</name>
</gene>
<protein>
    <recommendedName>
        <fullName evidence="1">Carrier domain-containing protein</fullName>
    </recommendedName>
</protein>
<dbReference type="AlphaFoldDB" id="A0A1E7Z194"/>
<dbReference type="PROSITE" id="PS50075">
    <property type="entry name" value="CARRIER"/>
    <property type="match status" value="1"/>
</dbReference>
<dbReference type="Pfam" id="PF00550">
    <property type="entry name" value="PP-binding"/>
    <property type="match status" value="1"/>
</dbReference>
<dbReference type="EMBL" id="MAYS01000223">
    <property type="protein sequence ID" value="OFC62557.1"/>
    <property type="molecule type" value="Genomic_DNA"/>
</dbReference>
<evidence type="ECO:0000313" key="3">
    <source>
        <dbReference type="Proteomes" id="UP000243534"/>
    </source>
</evidence>
<dbReference type="InterPro" id="IPR009081">
    <property type="entry name" value="PP-bd_ACP"/>
</dbReference>
<evidence type="ECO:0000313" key="2">
    <source>
        <dbReference type="EMBL" id="OFC62557.1"/>
    </source>
</evidence>
<proteinExistence type="predicted"/>
<dbReference type="Gene3D" id="1.10.1200.10">
    <property type="entry name" value="ACP-like"/>
    <property type="match status" value="1"/>
</dbReference>
<evidence type="ECO:0000259" key="1">
    <source>
        <dbReference type="PROSITE" id="PS50075"/>
    </source>
</evidence>
<dbReference type="InterPro" id="IPR036736">
    <property type="entry name" value="ACP-like_sf"/>
</dbReference>
<name>A0A1E7Z194_9GAMM</name>
<dbReference type="Proteomes" id="UP000243534">
    <property type="component" value="Unassembled WGS sequence"/>
</dbReference>
<reference evidence="2 3" key="1">
    <citation type="submission" date="2016-07" db="EMBL/GenBank/DDBJ databases">
        <authorList>
            <person name="Yuval B."/>
        </authorList>
    </citation>
    <scope>NUCLEOTIDE SEQUENCE [LARGE SCALE GENOMIC DNA]</scope>
    <source>
        <strain evidence="2 3">IL</strain>
    </source>
</reference>
<accession>A0A1E7Z194</accession>
<sequence length="89" mass="10198">MMTDALVIEVQSLLVEILGNNGSKKELSREDNIATDLGIDSIQMINFFLTLENKYNIAFDYESIEIENFTIGRCCDLINKLQHQDIIEK</sequence>
<organism evidence="2 3">
    <name type="scientific">Candidatus Erwinia dacicola</name>
    <dbReference type="NCBI Taxonomy" id="252393"/>
    <lineage>
        <taxon>Bacteria</taxon>
        <taxon>Pseudomonadati</taxon>
        <taxon>Pseudomonadota</taxon>
        <taxon>Gammaproteobacteria</taxon>
        <taxon>Enterobacterales</taxon>
        <taxon>Erwiniaceae</taxon>
        <taxon>Erwinia</taxon>
    </lineage>
</organism>
<dbReference type="OrthoDB" id="4282095at2"/>